<protein>
    <submittedName>
        <fullName evidence="1">Uncharacterized protein</fullName>
    </submittedName>
</protein>
<name>A0A0F9DUY7_9ZZZZ</name>
<accession>A0A0F9DUY7</accession>
<reference evidence="1" key="1">
    <citation type="journal article" date="2015" name="Nature">
        <title>Complex archaea that bridge the gap between prokaryotes and eukaryotes.</title>
        <authorList>
            <person name="Spang A."/>
            <person name="Saw J.H."/>
            <person name="Jorgensen S.L."/>
            <person name="Zaremba-Niedzwiedzka K."/>
            <person name="Martijn J."/>
            <person name="Lind A.E."/>
            <person name="van Eijk R."/>
            <person name="Schleper C."/>
            <person name="Guy L."/>
            <person name="Ettema T.J."/>
        </authorList>
    </citation>
    <scope>NUCLEOTIDE SEQUENCE</scope>
</reference>
<dbReference type="AlphaFoldDB" id="A0A0F9DUY7"/>
<sequence length="121" mass="12965">MIAFGGAIGDVTSSQIARLTAWLAPKAGGLARWTNPNALLLHDGPASRRSFVERPDALRVVGDFRIDNRNDFSHAASPSDDAALLLKGPGRFLLMLAYRASDVSAFAAVLNEELIVPHPTK</sequence>
<proteinExistence type="predicted"/>
<gene>
    <name evidence="1" type="ORF">LCGC14_2234000</name>
</gene>
<comment type="caution">
    <text evidence="1">The sequence shown here is derived from an EMBL/GenBank/DDBJ whole genome shotgun (WGS) entry which is preliminary data.</text>
</comment>
<feature type="non-terminal residue" evidence="1">
    <location>
        <position position="121"/>
    </location>
</feature>
<organism evidence="1">
    <name type="scientific">marine sediment metagenome</name>
    <dbReference type="NCBI Taxonomy" id="412755"/>
    <lineage>
        <taxon>unclassified sequences</taxon>
        <taxon>metagenomes</taxon>
        <taxon>ecological metagenomes</taxon>
    </lineage>
</organism>
<evidence type="ECO:0000313" key="1">
    <source>
        <dbReference type="EMBL" id="KKL57576.1"/>
    </source>
</evidence>
<dbReference type="EMBL" id="LAZR01030118">
    <property type="protein sequence ID" value="KKL57576.1"/>
    <property type="molecule type" value="Genomic_DNA"/>
</dbReference>